<organism evidence="7 8">
    <name type="scientific">Pseudomonas fakonensis</name>
    <dbReference type="NCBI Taxonomy" id="2842355"/>
    <lineage>
        <taxon>Bacteria</taxon>
        <taxon>Pseudomonadati</taxon>
        <taxon>Pseudomonadota</taxon>
        <taxon>Gammaproteobacteria</taxon>
        <taxon>Pseudomonadales</taxon>
        <taxon>Pseudomonadaceae</taxon>
        <taxon>Pseudomonas</taxon>
    </lineage>
</organism>
<feature type="domain" description="VRR-NUC" evidence="6">
    <location>
        <begin position="83"/>
        <end position="200"/>
    </location>
</feature>
<keyword evidence="5" id="KW-0472">Membrane</keyword>
<feature type="transmembrane region" description="Helical" evidence="5">
    <location>
        <begin position="362"/>
        <end position="391"/>
    </location>
</feature>
<accession>A0ABX8N137</accession>
<reference evidence="7" key="1">
    <citation type="journal article" date="2021" name="Microorganisms">
        <title>The Ever-Expanding Pseudomonas Genus: Description of 43 New Species and Partition of the Pseudomonas putida Group.</title>
        <authorList>
            <person name="Girard L."/>
            <person name="Lood C."/>
            <person name="Hofte M."/>
            <person name="Vandamme P."/>
            <person name="Rokni-Zadeh H."/>
            <person name="van Noort V."/>
            <person name="Lavigne R."/>
            <person name="De Mot R."/>
        </authorList>
    </citation>
    <scope>NUCLEOTIDE SEQUENCE</scope>
    <source>
        <strain evidence="7">COW40</strain>
    </source>
</reference>
<evidence type="ECO:0000313" key="7">
    <source>
        <dbReference type="EMBL" id="QXH50014.1"/>
    </source>
</evidence>
<evidence type="ECO:0000256" key="2">
    <source>
        <dbReference type="ARBA" id="ARBA00022722"/>
    </source>
</evidence>
<evidence type="ECO:0000256" key="1">
    <source>
        <dbReference type="ARBA" id="ARBA00001946"/>
    </source>
</evidence>
<evidence type="ECO:0000256" key="4">
    <source>
        <dbReference type="SAM" id="MobiDB-lite"/>
    </source>
</evidence>
<keyword evidence="2" id="KW-0540">Nuclease</keyword>
<dbReference type="EMBL" id="CP077076">
    <property type="protein sequence ID" value="QXH50014.1"/>
    <property type="molecule type" value="Genomic_DNA"/>
</dbReference>
<dbReference type="SMART" id="SM00990">
    <property type="entry name" value="VRR_NUC"/>
    <property type="match status" value="1"/>
</dbReference>
<keyword evidence="5" id="KW-1133">Transmembrane helix</keyword>
<evidence type="ECO:0000313" key="8">
    <source>
        <dbReference type="Proteomes" id="UP001046350"/>
    </source>
</evidence>
<keyword evidence="3" id="KW-0378">Hydrolase</keyword>
<sequence>MAMKQVTETHHGCTTTSIEGRVEIAALPTEQNKRYLLEKADYGVRFPRLTLRQSPSGQLMPVEMKQLVMSGLIRLDEYRHDYRFDYKAEVSFDMTTDPPRPFLSSSGGNKDPDRRHTLNPFPKGLTRGLLRRPDVIIVKDPGVRWPGQAGTDHDGVMHEDNLERVVEVKFPGDEFHFSQRRDYEAIAGGARRLSLLNIFDCRDDDTKVREMSYHTVHQPAQERNSKRSPSLVANDDGSLVSVPAYGPATTPRAAIVQWWVGVERTVDAIYDEASREISELSDELKAFFNDTLQWMSEAGSWMRIEAEQAWTWISDVSGEAIRWTDQQLRAIWRDVQAYTDITLEMLKVVDWAQLLADAGTRVLTAVVIVSVAGVLYTVSAPASIVTGLLVLLNLAASFWRVLAAILGGAALVPAAAG</sequence>
<evidence type="ECO:0000256" key="5">
    <source>
        <dbReference type="SAM" id="Phobius"/>
    </source>
</evidence>
<comment type="cofactor">
    <cofactor evidence="1">
        <name>Mg(2+)</name>
        <dbReference type="ChEBI" id="CHEBI:18420"/>
    </cofactor>
</comment>
<feature type="region of interest" description="Disordered" evidence="4">
    <location>
        <begin position="97"/>
        <end position="124"/>
    </location>
</feature>
<dbReference type="InterPro" id="IPR014883">
    <property type="entry name" value="VRR_NUC"/>
</dbReference>
<name>A0ABX8N137_9PSED</name>
<keyword evidence="5" id="KW-0812">Transmembrane</keyword>
<protein>
    <submittedName>
        <fullName evidence="7">VRR-NUC domain-containing protein</fullName>
    </submittedName>
</protein>
<proteinExistence type="predicted"/>
<evidence type="ECO:0000256" key="3">
    <source>
        <dbReference type="ARBA" id="ARBA00022801"/>
    </source>
</evidence>
<feature type="transmembrane region" description="Helical" evidence="5">
    <location>
        <begin position="398"/>
        <end position="416"/>
    </location>
</feature>
<dbReference type="RefSeq" id="WP_217839611.1">
    <property type="nucleotide sequence ID" value="NZ_CP077076.1"/>
</dbReference>
<gene>
    <name evidence="7" type="ORF">KSS94_18950</name>
</gene>
<keyword evidence="8" id="KW-1185">Reference proteome</keyword>
<dbReference type="Proteomes" id="UP001046350">
    <property type="component" value="Chromosome"/>
</dbReference>
<evidence type="ECO:0000259" key="6">
    <source>
        <dbReference type="SMART" id="SM00990"/>
    </source>
</evidence>